<comment type="caution">
    <text evidence="2">The sequence shown here is derived from an EMBL/GenBank/DDBJ whole genome shotgun (WGS) entry which is preliminary data.</text>
</comment>
<dbReference type="Proteomes" id="UP000654075">
    <property type="component" value="Unassembled WGS sequence"/>
</dbReference>
<name>A0A813FP34_POLGL</name>
<protein>
    <submittedName>
        <fullName evidence="2">Uncharacterized protein</fullName>
    </submittedName>
</protein>
<evidence type="ECO:0000256" key="1">
    <source>
        <dbReference type="SAM" id="MobiDB-lite"/>
    </source>
</evidence>
<gene>
    <name evidence="2" type="ORF">PGLA1383_LOCUS33193</name>
</gene>
<evidence type="ECO:0000313" key="3">
    <source>
        <dbReference type="Proteomes" id="UP000654075"/>
    </source>
</evidence>
<proteinExistence type="predicted"/>
<dbReference type="EMBL" id="CAJNNV010025641">
    <property type="protein sequence ID" value="CAE8615477.1"/>
    <property type="molecule type" value="Genomic_DNA"/>
</dbReference>
<keyword evidence="3" id="KW-1185">Reference proteome</keyword>
<accession>A0A813FP34</accession>
<evidence type="ECO:0000313" key="2">
    <source>
        <dbReference type="EMBL" id="CAE8615477.1"/>
    </source>
</evidence>
<organism evidence="2 3">
    <name type="scientific">Polarella glacialis</name>
    <name type="common">Dinoflagellate</name>
    <dbReference type="NCBI Taxonomy" id="89957"/>
    <lineage>
        <taxon>Eukaryota</taxon>
        <taxon>Sar</taxon>
        <taxon>Alveolata</taxon>
        <taxon>Dinophyceae</taxon>
        <taxon>Suessiales</taxon>
        <taxon>Suessiaceae</taxon>
        <taxon>Polarella</taxon>
    </lineage>
</organism>
<feature type="region of interest" description="Disordered" evidence="1">
    <location>
        <begin position="1"/>
        <end position="81"/>
    </location>
</feature>
<reference evidence="2" key="1">
    <citation type="submission" date="2021-02" db="EMBL/GenBank/DDBJ databases">
        <authorList>
            <person name="Dougan E. K."/>
            <person name="Rhodes N."/>
            <person name="Thang M."/>
            <person name="Chan C."/>
        </authorList>
    </citation>
    <scope>NUCLEOTIDE SEQUENCE</scope>
</reference>
<sequence length="103" mass="11996">MSSLHQNPWKIQFMDIGQASTGDRPSQQLEQQQEQEQEQEQQHQQHHTRPSLYCTTGDMGVSKQACSQRDPKNNGKNNNSNVTISCFSYIRHIWTLPLEIYHL</sequence>
<dbReference type="AlphaFoldDB" id="A0A813FP34"/>